<dbReference type="Pfam" id="PF01075">
    <property type="entry name" value="Glyco_transf_9"/>
    <property type="match status" value="1"/>
</dbReference>
<dbReference type="STRING" id="405671.SAMN05421827_107228"/>
<dbReference type="PANTHER" id="PTHR30160:SF22">
    <property type="entry name" value="LIPOPOLYSACCHARIDE CORE BIOSYNTHESIS PROTEIN"/>
    <property type="match status" value="1"/>
</dbReference>
<keyword evidence="1" id="KW-0328">Glycosyltransferase</keyword>
<dbReference type="Proteomes" id="UP000199643">
    <property type="component" value="Unassembled WGS sequence"/>
</dbReference>
<proteinExistence type="predicted"/>
<evidence type="ECO:0000256" key="2">
    <source>
        <dbReference type="ARBA" id="ARBA00022679"/>
    </source>
</evidence>
<keyword evidence="4" id="KW-1185">Reference proteome</keyword>
<sequence length="343" mass="38553">MSTTQKIIVLRFSAMGDVAMVASVLKEFSEQNPAAELIMVSRPAFKPFFDHIPNLIFHPIQPKTLHKGINGLYQLYQELRSYQPDAIADLHDNLRSRAISTFFRLTGTKIKRIDKGRAEKKALTRANKKVFKPLRKTVERYADVFRGLGFSIKLSHQISKSARALPYKAKTLFSDRTTKKIGISPFAQHIYKVYALEKMETVIASLSRLGYVFFIFGGGDKEQQVAENWAQKYPNTYDLIGSFNLTEELAIISNLDLMLSMDSSGMHMASLVGIPVVSIWGPTHPYAGFLGYGQQESDCIQIDHPARPNSIYGNKPCLCGVENCIDLIEPETIVNKIEEKLNG</sequence>
<organism evidence="3 4">
    <name type="scientific">Pedobacter terrae</name>
    <dbReference type="NCBI Taxonomy" id="405671"/>
    <lineage>
        <taxon>Bacteria</taxon>
        <taxon>Pseudomonadati</taxon>
        <taxon>Bacteroidota</taxon>
        <taxon>Sphingobacteriia</taxon>
        <taxon>Sphingobacteriales</taxon>
        <taxon>Sphingobacteriaceae</taxon>
        <taxon>Pedobacter</taxon>
    </lineage>
</organism>
<dbReference type="SUPFAM" id="SSF53756">
    <property type="entry name" value="UDP-Glycosyltransferase/glycogen phosphorylase"/>
    <property type="match status" value="1"/>
</dbReference>
<dbReference type="Gene3D" id="3.40.50.2000">
    <property type="entry name" value="Glycogen Phosphorylase B"/>
    <property type="match status" value="2"/>
</dbReference>
<dbReference type="InterPro" id="IPR002201">
    <property type="entry name" value="Glyco_trans_9"/>
</dbReference>
<dbReference type="PANTHER" id="PTHR30160">
    <property type="entry name" value="TETRAACYLDISACCHARIDE 4'-KINASE-RELATED"/>
    <property type="match status" value="1"/>
</dbReference>
<dbReference type="AlphaFoldDB" id="A0A1G7V2Z4"/>
<protein>
    <submittedName>
        <fullName evidence="3">ADP-heptose:LPS heptosyltransferase</fullName>
    </submittedName>
</protein>
<dbReference type="EMBL" id="FNCH01000007">
    <property type="protein sequence ID" value="SDG53938.1"/>
    <property type="molecule type" value="Genomic_DNA"/>
</dbReference>
<keyword evidence="2 3" id="KW-0808">Transferase</keyword>
<evidence type="ECO:0000256" key="1">
    <source>
        <dbReference type="ARBA" id="ARBA00022676"/>
    </source>
</evidence>
<dbReference type="GO" id="GO:0008713">
    <property type="term" value="F:ADP-heptose-lipopolysaccharide heptosyltransferase activity"/>
    <property type="evidence" value="ECO:0007669"/>
    <property type="project" value="TreeGrafter"/>
</dbReference>
<evidence type="ECO:0000313" key="3">
    <source>
        <dbReference type="EMBL" id="SDG53938.1"/>
    </source>
</evidence>
<dbReference type="RefSeq" id="WP_090499836.1">
    <property type="nucleotide sequence ID" value="NZ_FNCH01000007.1"/>
</dbReference>
<dbReference type="CDD" id="cd03789">
    <property type="entry name" value="GT9_LPS_heptosyltransferase"/>
    <property type="match status" value="1"/>
</dbReference>
<name>A0A1G7V2Z4_9SPHI</name>
<dbReference type="InterPro" id="IPR051199">
    <property type="entry name" value="LPS_LOS_Heptosyltrfase"/>
</dbReference>
<gene>
    <name evidence="3" type="ORF">SAMN05421827_107228</name>
</gene>
<dbReference type="GO" id="GO:0005829">
    <property type="term" value="C:cytosol"/>
    <property type="evidence" value="ECO:0007669"/>
    <property type="project" value="TreeGrafter"/>
</dbReference>
<dbReference type="GO" id="GO:0009244">
    <property type="term" value="P:lipopolysaccharide core region biosynthetic process"/>
    <property type="evidence" value="ECO:0007669"/>
    <property type="project" value="TreeGrafter"/>
</dbReference>
<evidence type="ECO:0000313" key="4">
    <source>
        <dbReference type="Proteomes" id="UP000199643"/>
    </source>
</evidence>
<dbReference type="OrthoDB" id="9768048at2"/>
<accession>A0A1G7V2Z4</accession>
<reference evidence="4" key="1">
    <citation type="submission" date="2016-10" db="EMBL/GenBank/DDBJ databases">
        <authorList>
            <person name="Varghese N."/>
            <person name="Submissions S."/>
        </authorList>
    </citation>
    <scope>NUCLEOTIDE SEQUENCE [LARGE SCALE GENOMIC DNA]</scope>
    <source>
        <strain evidence="4">DSM 17933</strain>
    </source>
</reference>